<dbReference type="GeneID" id="112904959"/>
<comment type="similarity">
    <text evidence="1">Belongs to the SPATA6 family.</text>
</comment>
<dbReference type="GO" id="GO:0007283">
    <property type="term" value="P:spermatogenesis"/>
    <property type="evidence" value="ECO:0007669"/>
    <property type="project" value="InterPro"/>
</dbReference>
<dbReference type="InterPro" id="IPR042769">
    <property type="entry name" value="SPATA6_fam"/>
</dbReference>
<protein>
    <submittedName>
        <fullName evidence="5">Uncharacterized protein LOC112904959 isoform X1</fullName>
    </submittedName>
</protein>
<keyword evidence="2" id="KW-0597">Phosphoprotein</keyword>
<dbReference type="KEGG" id="apln:112904959"/>
<dbReference type="Pfam" id="PF14909">
    <property type="entry name" value="SPATA6"/>
    <property type="match status" value="1"/>
</dbReference>
<feature type="domain" description="Spermatogenesis-associated protein 6 N-terminal" evidence="3">
    <location>
        <begin position="10"/>
        <end position="142"/>
    </location>
</feature>
<dbReference type="RefSeq" id="XP_025832104.1">
    <property type="nucleotide sequence ID" value="XM_025976319.1"/>
</dbReference>
<dbReference type="PANTHER" id="PTHR16435:SF6">
    <property type="entry name" value="IP09370P"/>
    <property type="match status" value="1"/>
</dbReference>
<dbReference type="InParanoid" id="A0A7F5R817"/>
<evidence type="ECO:0000259" key="3">
    <source>
        <dbReference type="Pfam" id="PF14909"/>
    </source>
</evidence>
<proteinExistence type="inferred from homology"/>
<dbReference type="GO" id="GO:0120212">
    <property type="term" value="C:sperm head-tail coupling apparatus"/>
    <property type="evidence" value="ECO:0007669"/>
    <property type="project" value="InterPro"/>
</dbReference>
<dbReference type="AlphaFoldDB" id="A0A7F5R817"/>
<dbReference type="Proteomes" id="UP000192223">
    <property type="component" value="Unplaced"/>
</dbReference>
<reference evidence="5" key="1">
    <citation type="submission" date="2025-08" db="UniProtKB">
        <authorList>
            <consortium name="RefSeq"/>
        </authorList>
    </citation>
    <scope>IDENTIFICATION</scope>
    <source>
        <tissue evidence="5">Entire body</tissue>
    </source>
</reference>
<dbReference type="PANTHER" id="PTHR16435">
    <property type="entry name" value="SPERMATOGENESIS-ASSOCIATED PROTEIN 6 SPATA6"/>
    <property type="match status" value="1"/>
</dbReference>
<dbReference type="GO" id="GO:0032027">
    <property type="term" value="F:myosin light chain binding"/>
    <property type="evidence" value="ECO:0007669"/>
    <property type="project" value="InterPro"/>
</dbReference>
<evidence type="ECO:0000313" key="4">
    <source>
        <dbReference type="Proteomes" id="UP000192223"/>
    </source>
</evidence>
<name>A0A7F5R817_AGRPL</name>
<dbReference type="InterPro" id="IPR032732">
    <property type="entry name" value="SPATA6_N"/>
</dbReference>
<dbReference type="OrthoDB" id="5963614at2759"/>
<accession>A0A7F5R817</accession>
<gene>
    <name evidence="5" type="primary">LOC112904959</name>
</gene>
<keyword evidence="4" id="KW-1185">Reference proteome</keyword>
<sequence length="752" mass="85866">MARKSFRIQVELEIQSVTCPGVWLCPNGKVSLQVYMLDSCIQTAPLAPVFPLFIDERFVFYKTFASINKLVDLQRTFNREHLYAELIQWQDCEMGNVLSTFETSLTDLLFPSSCDVDLLMEPTRNYPGIISPKIEICTKTTIDEVCTMDKCKPNSYVVNPKTISSQQCRDACPRQQKKVCHSVPYHRQKVLCGKEKSRQNQPQFFSTCKPDDSLILRKPQGIGPSCSCDGKKKARKKPLKRFPQTKLKTPIRRSCADEEFLKCLSSIPNRTQCGCADGHEEPSCRICESYKRHFDNLASPCPATESVDELRGKITTENRSREDVLSKLKSEIEQDIDQLMCARPCTQRNFFSNQMKTRSVASNEFGKRMSTQFCCKPRRCVCPKNMRKKLSSKSIWERKNFVGKYSPKCKKDFKKVIPSIKSCKAKNKREPSAECYKIPPCCTKQTFCDRISPHGSMIENMECNLPRSKSCQSMCCDSPLNLDIDDDDECNALISKYCPQKELCPKDNNNTSSSWFSPKINLTADNEMQSQSLGLDVCFGKKSTSSEPRFSSFCVQNVTNNDTENPFNLKNGKFFCNKNPTDIPNRMEQLNCCKSLCKFDSKKAARGCLSDTCNTVGSRTHPFQKQIESRSKSPCLKADRDTVWCPYYGTPCSSNKFKDRIKTLTDMTQDGTSRSNCAVANNCPITYYVNDSDDCDNDNASSDSLDNKSIRKYFDERKKFTDSLNRFCDSLYRKIQYNYGKLCEDKCDCCEY</sequence>
<organism evidence="4 5">
    <name type="scientific">Agrilus planipennis</name>
    <name type="common">Emerald ash borer</name>
    <name type="synonym">Agrilus marcopoli</name>
    <dbReference type="NCBI Taxonomy" id="224129"/>
    <lineage>
        <taxon>Eukaryota</taxon>
        <taxon>Metazoa</taxon>
        <taxon>Ecdysozoa</taxon>
        <taxon>Arthropoda</taxon>
        <taxon>Hexapoda</taxon>
        <taxon>Insecta</taxon>
        <taxon>Pterygota</taxon>
        <taxon>Neoptera</taxon>
        <taxon>Endopterygota</taxon>
        <taxon>Coleoptera</taxon>
        <taxon>Polyphaga</taxon>
        <taxon>Elateriformia</taxon>
        <taxon>Buprestoidea</taxon>
        <taxon>Buprestidae</taxon>
        <taxon>Agrilinae</taxon>
        <taxon>Agrilus</taxon>
    </lineage>
</organism>
<evidence type="ECO:0000313" key="5">
    <source>
        <dbReference type="RefSeq" id="XP_025832104.1"/>
    </source>
</evidence>
<evidence type="ECO:0000256" key="2">
    <source>
        <dbReference type="ARBA" id="ARBA00022553"/>
    </source>
</evidence>
<evidence type="ECO:0000256" key="1">
    <source>
        <dbReference type="ARBA" id="ARBA00006215"/>
    </source>
</evidence>